<feature type="region of interest" description="Disordered" evidence="1">
    <location>
        <begin position="1"/>
        <end position="24"/>
    </location>
</feature>
<sequence length="119" mass="13262">MSTHTSTVQELTAQGPPTSNQSSSYIKIHPQWHHPPLSVHLEDVNTILLSVLASFMPLTREKKTPPLEKSPVYTRSQHTSSFHRVTWSQIVKCNDGNSNDQGHQPLIGSDIPLSTWIIG</sequence>
<dbReference type="Proteomes" id="UP001152300">
    <property type="component" value="Unassembled WGS sequence"/>
</dbReference>
<proteinExistence type="predicted"/>
<name>A0A9X0APB3_9HELO</name>
<accession>A0A9X0APB3</accession>
<protein>
    <submittedName>
        <fullName evidence="2">Uncharacterized protein</fullName>
    </submittedName>
</protein>
<dbReference type="EMBL" id="JAPEIS010000005">
    <property type="protein sequence ID" value="KAJ8066462.1"/>
    <property type="molecule type" value="Genomic_DNA"/>
</dbReference>
<keyword evidence="3" id="KW-1185">Reference proteome</keyword>
<reference evidence="2" key="1">
    <citation type="submission" date="2022-11" db="EMBL/GenBank/DDBJ databases">
        <title>Genome Resource of Sclerotinia nivalis Strain SnTB1, a Plant Pathogen Isolated from American Ginseng.</title>
        <authorList>
            <person name="Fan S."/>
        </authorList>
    </citation>
    <scope>NUCLEOTIDE SEQUENCE</scope>
    <source>
        <strain evidence="2">SnTB1</strain>
    </source>
</reference>
<comment type="caution">
    <text evidence="2">The sequence shown here is derived from an EMBL/GenBank/DDBJ whole genome shotgun (WGS) entry which is preliminary data.</text>
</comment>
<organism evidence="2 3">
    <name type="scientific">Sclerotinia nivalis</name>
    <dbReference type="NCBI Taxonomy" id="352851"/>
    <lineage>
        <taxon>Eukaryota</taxon>
        <taxon>Fungi</taxon>
        <taxon>Dikarya</taxon>
        <taxon>Ascomycota</taxon>
        <taxon>Pezizomycotina</taxon>
        <taxon>Leotiomycetes</taxon>
        <taxon>Helotiales</taxon>
        <taxon>Sclerotiniaceae</taxon>
        <taxon>Sclerotinia</taxon>
    </lineage>
</organism>
<evidence type="ECO:0000313" key="2">
    <source>
        <dbReference type="EMBL" id="KAJ8066462.1"/>
    </source>
</evidence>
<dbReference type="AlphaFoldDB" id="A0A9X0APB3"/>
<gene>
    <name evidence="2" type="ORF">OCU04_005522</name>
</gene>
<evidence type="ECO:0000256" key="1">
    <source>
        <dbReference type="SAM" id="MobiDB-lite"/>
    </source>
</evidence>
<evidence type="ECO:0000313" key="3">
    <source>
        <dbReference type="Proteomes" id="UP001152300"/>
    </source>
</evidence>